<gene>
    <name evidence="1" type="ORF">GLOIN_2v1554648</name>
</gene>
<accession>A0A2P4QG86</accession>
<keyword evidence="2" id="KW-1185">Reference proteome</keyword>
<organism evidence="1 2">
    <name type="scientific">Rhizophagus irregularis (strain DAOM 181602 / DAOM 197198 / MUCL 43194)</name>
    <name type="common">Arbuscular mycorrhizal fungus</name>
    <name type="synonym">Glomus intraradices</name>
    <dbReference type="NCBI Taxonomy" id="747089"/>
    <lineage>
        <taxon>Eukaryota</taxon>
        <taxon>Fungi</taxon>
        <taxon>Fungi incertae sedis</taxon>
        <taxon>Mucoromycota</taxon>
        <taxon>Glomeromycotina</taxon>
        <taxon>Glomeromycetes</taxon>
        <taxon>Glomerales</taxon>
        <taxon>Glomeraceae</taxon>
        <taxon>Rhizophagus</taxon>
    </lineage>
</organism>
<evidence type="ECO:0000313" key="1">
    <source>
        <dbReference type="EMBL" id="POG76649.1"/>
    </source>
</evidence>
<protein>
    <submittedName>
        <fullName evidence="1">Uncharacterized protein</fullName>
    </submittedName>
</protein>
<reference evidence="1 2" key="2">
    <citation type="journal article" date="2018" name="New Phytol.">
        <title>High intraspecific genome diversity in the model arbuscular mycorrhizal symbiont Rhizophagus irregularis.</title>
        <authorList>
            <person name="Chen E.C.H."/>
            <person name="Morin E."/>
            <person name="Beaudet D."/>
            <person name="Noel J."/>
            <person name="Yildirir G."/>
            <person name="Ndikumana S."/>
            <person name="Charron P."/>
            <person name="St-Onge C."/>
            <person name="Giorgi J."/>
            <person name="Kruger M."/>
            <person name="Marton T."/>
            <person name="Ropars J."/>
            <person name="Grigoriev I.V."/>
            <person name="Hainaut M."/>
            <person name="Henrissat B."/>
            <person name="Roux C."/>
            <person name="Martin F."/>
            <person name="Corradi N."/>
        </authorList>
    </citation>
    <scope>NUCLEOTIDE SEQUENCE [LARGE SCALE GENOMIC DNA]</scope>
    <source>
        <strain evidence="1 2">DAOM 197198</strain>
    </source>
</reference>
<comment type="caution">
    <text evidence="1">The sequence shown here is derived from an EMBL/GenBank/DDBJ whole genome shotgun (WGS) entry which is preliminary data.</text>
</comment>
<dbReference type="AlphaFoldDB" id="A0A2P4QG86"/>
<sequence length="60" mass="7261">MLILGKIKISRYHKGDFPQFKKFKMELDKITLKIYFIHLNKSKYCQIEIRIYVIKKGQAL</sequence>
<name>A0A2P4QG86_RHIID</name>
<dbReference type="Proteomes" id="UP000018888">
    <property type="component" value="Unassembled WGS sequence"/>
</dbReference>
<dbReference type="EMBL" id="AUPC02000048">
    <property type="protein sequence ID" value="POG76649.1"/>
    <property type="molecule type" value="Genomic_DNA"/>
</dbReference>
<reference evidence="1 2" key="1">
    <citation type="journal article" date="2013" name="Proc. Natl. Acad. Sci. U.S.A.">
        <title>Genome of an arbuscular mycorrhizal fungus provides insight into the oldest plant symbiosis.</title>
        <authorList>
            <person name="Tisserant E."/>
            <person name="Malbreil M."/>
            <person name="Kuo A."/>
            <person name="Kohler A."/>
            <person name="Symeonidi A."/>
            <person name="Balestrini R."/>
            <person name="Charron P."/>
            <person name="Duensing N."/>
            <person name="Frei Dit Frey N."/>
            <person name="Gianinazzi-Pearson V."/>
            <person name="Gilbert L.B."/>
            <person name="Handa Y."/>
            <person name="Herr J.R."/>
            <person name="Hijri M."/>
            <person name="Koul R."/>
            <person name="Kawaguchi M."/>
            <person name="Krajinski F."/>
            <person name="Lammers P.J."/>
            <person name="Masclaux F.G."/>
            <person name="Murat C."/>
            <person name="Morin E."/>
            <person name="Ndikumana S."/>
            <person name="Pagni M."/>
            <person name="Petitpierre D."/>
            <person name="Requena N."/>
            <person name="Rosikiewicz P."/>
            <person name="Riley R."/>
            <person name="Saito K."/>
            <person name="San Clemente H."/>
            <person name="Shapiro H."/>
            <person name="van Tuinen D."/>
            <person name="Becard G."/>
            <person name="Bonfante P."/>
            <person name="Paszkowski U."/>
            <person name="Shachar-Hill Y.Y."/>
            <person name="Tuskan G.A."/>
            <person name="Young P.W."/>
            <person name="Sanders I.R."/>
            <person name="Henrissat B."/>
            <person name="Rensing S.A."/>
            <person name="Grigoriev I.V."/>
            <person name="Corradi N."/>
            <person name="Roux C."/>
            <person name="Martin F."/>
        </authorList>
    </citation>
    <scope>NUCLEOTIDE SEQUENCE [LARGE SCALE GENOMIC DNA]</scope>
    <source>
        <strain evidence="1 2">DAOM 197198</strain>
    </source>
</reference>
<proteinExistence type="predicted"/>
<evidence type="ECO:0000313" key="2">
    <source>
        <dbReference type="Proteomes" id="UP000018888"/>
    </source>
</evidence>